<accession>A0A3A5HB36</accession>
<protein>
    <recommendedName>
        <fullName evidence="9">Type-5 uracil-DNA glycosylase</fullName>
    </recommendedName>
</protein>
<dbReference type="InterPro" id="IPR005122">
    <property type="entry name" value="Uracil-DNA_glycosylase-like"/>
</dbReference>
<dbReference type="InterPro" id="IPR036895">
    <property type="entry name" value="Uracil-DNA_glycosylase-like_sf"/>
</dbReference>
<dbReference type="GO" id="GO:0033958">
    <property type="term" value="F:DNA-deoxyinosine glycosylase activity"/>
    <property type="evidence" value="ECO:0007669"/>
    <property type="project" value="InterPro"/>
</dbReference>
<keyword evidence="1" id="KW-0004">4Fe-4S</keyword>
<dbReference type="GO" id="GO:0004844">
    <property type="term" value="F:uracil DNA N-glycosylase activity"/>
    <property type="evidence" value="ECO:0007669"/>
    <property type="project" value="InterPro"/>
</dbReference>
<comment type="caution">
    <text evidence="12">The sequence shown here is derived from an EMBL/GenBank/DDBJ whole genome shotgun (WGS) entry which is preliminary data.</text>
</comment>
<evidence type="ECO:0000313" key="13">
    <source>
        <dbReference type="Proteomes" id="UP000276542"/>
    </source>
</evidence>
<dbReference type="SMART" id="SM00987">
    <property type="entry name" value="UreE_C"/>
    <property type="match status" value="1"/>
</dbReference>
<evidence type="ECO:0000256" key="10">
    <source>
        <dbReference type="SAM" id="MobiDB-lite"/>
    </source>
</evidence>
<organism evidence="12 13">
    <name type="scientific">Nocardioides cavernaquae</name>
    <dbReference type="NCBI Taxonomy" id="2321396"/>
    <lineage>
        <taxon>Bacteria</taxon>
        <taxon>Bacillati</taxon>
        <taxon>Actinomycetota</taxon>
        <taxon>Actinomycetes</taxon>
        <taxon>Propionibacteriales</taxon>
        <taxon>Nocardioidaceae</taxon>
        <taxon>Nocardioides</taxon>
    </lineage>
</organism>
<dbReference type="Gene3D" id="3.40.470.10">
    <property type="entry name" value="Uracil-DNA glycosylase-like domain"/>
    <property type="match status" value="1"/>
</dbReference>
<keyword evidence="5" id="KW-0408">Iron</keyword>
<dbReference type="RefSeq" id="WP_120059195.1">
    <property type="nucleotide sequence ID" value="NZ_QYRP01000002.1"/>
</dbReference>
<dbReference type="Pfam" id="PF03167">
    <property type="entry name" value="UDG"/>
    <property type="match status" value="1"/>
</dbReference>
<evidence type="ECO:0000256" key="9">
    <source>
        <dbReference type="ARBA" id="ARBA00023887"/>
    </source>
</evidence>
<gene>
    <name evidence="12" type="ORF">D4739_03050</name>
</gene>
<keyword evidence="3" id="KW-0227">DNA damage</keyword>
<keyword evidence="6" id="KW-0411">Iron-sulfur</keyword>
<dbReference type="OrthoDB" id="9787663at2"/>
<evidence type="ECO:0000256" key="3">
    <source>
        <dbReference type="ARBA" id="ARBA00022763"/>
    </source>
</evidence>
<feature type="domain" description="Uracil-DNA glycosylase-like" evidence="11">
    <location>
        <begin position="92"/>
        <end position="269"/>
    </location>
</feature>
<reference evidence="13" key="1">
    <citation type="submission" date="2018-09" db="EMBL/GenBank/DDBJ databases">
        <authorList>
            <person name="Zhu H."/>
        </authorList>
    </citation>
    <scope>NUCLEOTIDE SEQUENCE [LARGE SCALE GENOMIC DNA]</scope>
    <source>
        <strain evidence="13">K1W22B-1</strain>
    </source>
</reference>
<sequence>MTSLRPHPVTGDTFTSPVSPSGWPDDPFLPGTSPATSAAGVRNGADAGSLAVLDSGVSVCRACPRLVAWREKVAVEKRASFADQPYWGRPIAGWGSTTPRVLIVGLAPAAHGGNRTGRIFTGDRSGDWLFASLHRVGLAVQPTSEHAGDGQQLIDTRMAAAVRCAPPDNKPTIEERDTCAPWLHAEVALVAPHVRAVVALGSYGWDAALRSFRAAGYAAPRPKPKFGHGARAVLTGPDGREVVLLGSYHPSQQNTFTGRLTEEMLDAVLGEAAALR</sequence>
<evidence type="ECO:0000256" key="7">
    <source>
        <dbReference type="ARBA" id="ARBA00023204"/>
    </source>
</evidence>
<keyword evidence="7" id="KW-0234">DNA repair</keyword>
<dbReference type="GO" id="GO:0046872">
    <property type="term" value="F:metal ion binding"/>
    <property type="evidence" value="ECO:0007669"/>
    <property type="project" value="UniProtKB-KW"/>
</dbReference>
<keyword evidence="2" id="KW-0479">Metal-binding</keyword>
<proteinExistence type="inferred from homology"/>
<dbReference type="InterPro" id="IPR044147">
    <property type="entry name" value="UdgB-like"/>
</dbReference>
<dbReference type="InterPro" id="IPR051536">
    <property type="entry name" value="UDG_Type-4/5"/>
</dbReference>
<feature type="region of interest" description="Disordered" evidence="10">
    <location>
        <begin position="1"/>
        <end position="40"/>
    </location>
</feature>
<evidence type="ECO:0000259" key="11">
    <source>
        <dbReference type="SMART" id="SM00986"/>
    </source>
</evidence>
<evidence type="ECO:0000256" key="8">
    <source>
        <dbReference type="ARBA" id="ARBA00023779"/>
    </source>
</evidence>
<dbReference type="GO" id="GO:0051539">
    <property type="term" value="F:4 iron, 4 sulfur cluster binding"/>
    <property type="evidence" value="ECO:0007669"/>
    <property type="project" value="UniProtKB-KW"/>
</dbReference>
<evidence type="ECO:0000313" key="12">
    <source>
        <dbReference type="EMBL" id="RJS45294.1"/>
    </source>
</evidence>
<name>A0A3A5HB36_9ACTN</name>
<dbReference type="EMBL" id="QYRP01000002">
    <property type="protein sequence ID" value="RJS45294.1"/>
    <property type="molecule type" value="Genomic_DNA"/>
</dbReference>
<comment type="similarity">
    <text evidence="8">Belongs to the uracil-DNA glycosylase (UDG) superfamily. Type 5 (UDGb) family.</text>
</comment>
<keyword evidence="4" id="KW-0378">Hydrolase</keyword>
<dbReference type="Proteomes" id="UP000276542">
    <property type="component" value="Unassembled WGS sequence"/>
</dbReference>
<dbReference type="GO" id="GO:0006284">
    <property type="term" value="P:base-excision repair"/>
    <property type="evidence" value="ECO:0007669"/>
    <property type="project" value="InterPro"/>
</dbReference>
<evidence type="ECO:0000256" key="5">
    <source>
        <dbReference type="ARBA" id="ARBA00023004"/>
    </source>
</evidence>
<evidence type="ECO:0000256" key="1">
    <source>
        <dbReference type="ARBA" id="ARBA00022485"/>
    </source>
</evidence>
<evidence type="ECO:0000256" key="2">
    <source>
        <dbReference type="ARBA" id="ARBA00022723"/>
    </source>
</evidence>
<keyword evidence="13" id="KW-1185">Reference proteome</keyword>
<dbReference type="PANTHER" id="PTHR33693:SF3">
    <property type="entry name" value="TYPE-5 URACIL-DNA GLYCOSYLASE"/>
    <property type="match status" value="1"/>
</dbReference>
<evidence type="ECO:0000256" key="4">
    <source>
        <dbReference type="ARBA" id="ARBA00022801"/>
    </source>
</evidence>
<dbReference type="PANTHER" id="PTHR33693">
    <property type="entry name" value="TYPE-5 URACIL-DNA GLYCOSYLASE"/>
    <property type="match status" value="1"/>
</dbReference>
<dbReference type="CDD" id="cd10031">
    <property type="entry name" value="UDG-F5_TTUDGB_like"/>
    <property type="match status" value="1"/>
</dbReference>
<dbReference type="SUPFAM" id="SSF52141">
    <property type="entry name" value="Uracil-DNA glycosylase-like"/>
    <property type="match status" value="1"/>
</dbReference>
<evidence type="ECO:0000256" key="6">
    <source>
        <dbReference type="ARBA" id="ARBA00023014"/>
    </source>
</evidence>
<dbReference type="AlphaFoldDB" id="A0A3A5HB36"/>
<dbReference type="SMART" id="SM00986">
    <property type="entry name" value="UDG"/>
    <property type="match status" value="1"/>
</dbReference>